<sequence length="250" mass="27313">MLTNERHDYILQLLDEKRTVKLQDLVEKTDASESTLRRDLTELENMGKLERVFGGAILPTRNLQEPSMDDKSTRNLKEKQSIAEFAATFVQEGDSVFLDAGTTTLQMIPHLKDKNPVVVTNGLPLAVALNEAGITTYLTGGMLKPRTGAFVGAGALAALGTYHFDICFLGVNGVHADYGYTTPDPEEAAIKKKAASHARKTYILADHSKVNKVSFATIMDLQEAALIVDGLPAESLKELEKITPVKVVEE</sequence>
<feature type="domain" description="HTH deoR-type" evidence="4">
    <location>
        <begin position="3"/>
        <end position="58"/>
    </location>
</feature>
<keyword evidence="3" id="KW-0804">Transcription</keyword>
<proteinExistence type="predicted"/>
<dbReference type="PANTHER" id="PTHR30363">
    <property type="entry name" value="HTH-TYPE TRANSCRIPTIONAL REGULATOR SRLR-RELATED"/>
    <property type="match status" value="1"/>
</dbReference>
<dbReference type="GO" id="GO:0003677">
    <property type="term" value="F:DNA binding"/>
    <property type="evidence" value="ECO:0007669"/>
    <property type="project" value="UniProtKB-KW"/>
</dbReference>
<dbReference type="Gene3D" id="1.10.10.10">
    <property type="entry name" value="Winged helix-like DNA-binding domain superfamily/Winged helix DNA-binding domain"/>
    <property type="match status" value="1"/>
</dbReference>
<dbReference type="EMBL" id="QLZR01000002">
    <property type="protein sequence ID" value="RAZ78941.1"/>
    <property type="molecule type" value="Genomic_DNA"/>
</dbReference>
<keyword evidence="6" id="KW-1185">Reference proteome</keyword>
<dbReference type="InterPro" id="IPR014036">
    <property type="entry name" value="DeoR-like_C"/>
</dbReference>
<dbReference type="AlphaFoldDB" id="A0A365L0J2"/>
<evidence type="ECO:0000259" key="4">
    <source>
        <dbReference type="PROSITE" id="PS51000"/>
    </source>
</evidence>
<dbReference type="PROSITE" id="PS51000">
    <property type="entry name" value="HTH_DEOR_2"/>
    <property type="match status" value="1"/>
</dbReference>
<evidence type="ECO:0000256" key="2">
    <source>
        <dbReference type="ARBA" id="ARBA00023125"/>
    </source>
</evidence>
<dbReference type="GO" id="GO:0003700">
    <property type="term" value="F:DNA-binding transcription factor activity"/>
    <property type="evidence" value="ECO:0007669"/>
    <property type="project" value="InterPro"/>
</dbReference>
<evidence type="ECO:0000256" key="3">
    <source>
        <dbReference type="ARBA" id="ARBA00023163"/>
    </source>
</evidence>
<dbReference type="Pfam" id="PF08220">
    <property type="entry name" value="HTH_DeoR"/>
    <property type="match status" value="1"/>
</dbReference>
<dbReference type="InterPro" id="IPR018356">
    <property type="entry name" value="Tscrpt_reg_HTH_DeoR_CS"/>
</dbReference>
<keyword evidence="2" id="KW-0238">DNA-binding</keyword>
<dbReference type="SUPFAM" id="SSF100950">
    <property type="entry name" value="NagB/RpiA/CoA transferase-like"/>
    <property type="match status" value="1"/>
</dbReference>
<gene>
    <name evidence="5" type="ORF">DP120_04810</name>
</gene>
<dbReference type="InterPro" id="IPR037171">
    <property type="entry name" value="NagB/RpiA_transferase-like"/>
</dbReference>
<evidence type="ECO:0000313" key="6">
    <source>
        <dbReference type="Proteomes" id="UP000251002"/>
    </source>
</evidence>
<comment type="caution">
    <text evidence="5">The sequence shown here is derived from an EMBL/GenBank/DDBJ whole genome shotgun (WGS) entry which is preliminary data.</text>
</comment>
<keyword evidence="1" id="KW-0805">Transcription regulation</keyword>
<reference evidence="5 6" key="1">
    <citation type="submission" date="2018-06" db="EMBL/GenBank/DDBJ databases">
        <title>The draft genome sequences of strains SCU63 and S1.</title>
        <authorList>
            <person name="Gan L."/>
        </authorList>
    </citation>
    <scope>NUCLEOTIDE SEQUENCE [LARGE SCALE GENOMIC DNA]</scope>
    <source>
        <strain evidence="5 6">SCU63</strain>
    </source>
</reference>
<dbReference type="PROSITE" id="PS00894">
    <property type="entry name" value="HTH_DEOR_1"/>
    <property type="match status" value="1"/>
</dbReference>
<dbReference type="SMART" id="SM01134">
    <property type="entry name" value="DeoRC"/>
    <property type="match status" value="1"/>
</dbReference>
<accession>A0A365L0J2</accession>
<dbReference type="InterPro" id="IPR036388">
    <property type="entry name" value="WH-like_DNA-bd_sf"/>
</dbReference>
<dbReference type="Gene3D" id="3.40.50.1360">
    <property type="match status" value="1"/>
</dbReference>
<evidence type="ECO:0000256" key="1">
    <source>
        <dbReference type="ARBA" id="ARBA00023015"/>
    </source>
</evidence>
<dbReference type="PANTHER" id="PTHR30363:SF56">
    <property type="entry name" value="TRANSCRIPTIONAL REGULATOR, DEOR FAMILY"/>
    <property type="match status" value="1"/>
</dbReference>
<dbReference type="Proteomes" id="UP000251002">
    <property type="component" value="Unassembled WGS sequence"/>
</dbReference>
<protein>
    <submittedName>
        <fullName evidence="5">DeoR family transcriptional regulator</fullName>
    </submittedName>
</protein>
<dbReference type="RefSeq" id="WP_112222406.1">
    <property type="nucleotide sequence ID" value="NZ_CP047673.1"/>
</dbReference>
<evidence type="ECO:0000313" key="5">
    <source>
        <dbReference type="EMBL" id="RAZ78941.1"/>
    </source>
</evidence>
<dbReference type="SMART" id="SM00420">
    <property type="entry name" value="HTH_DEOR"/>
    <property type="match status" value="1"/>
</dbReference>
<dbReference type="Pfam" id="PF00455">
    <property type="entry name" value="DeoRC"/>
    <property type="match status" value="1"/>
</dbReference>
<name>A0A365L0J2_9BACL</name>
<dbReference type="InterPro" id="IPR001034">
    <property type="entry name" value="DeoR_HTH"/>
</dbReference>
<dbReference type="InterPro" id="IPR050313">
    <property type="entry name" value="Carb_Metab_HTH_regulators"/>
</dbReference>
<dbReference type="InterPro" id="IPR036390">
    <property type="entry name" value="WH_DNA-bd_sf"/>
</dbReference>
<organism evidence="5 6">
    <name type="scientific">Planococcus halotolerans</name>
    <dbReference type="NCBI Taxonomy" id="2233542"/>
    <lineage>
        <taxon>Bacteria</taxon>
        <taxon>Bacillati</taxon>
        <taxon>Bacillota</taxon>
        <taxon>Bacilli</taxon>
        <taxon>Bacillales</taxon>
        <taxon>Caryophanaceae</taxon>
        <taxon>Planococcus</taxon>
    </lineage>
</organism>
<dbReference type="PRINTS" id="PR00037">
    <property type="entry name" value="HTHLACR"/>
</dbReference>
<dbReference type="SUPFAM" id="SSF46785">
    <property type="entry name" value="Winged helix' DNA-binding domain"/>
    <property type="match status" value="1"/>
</dbReference>